<dbReference type="HOGENOM" id="CLU_2960295_0_0_1"/>
<dbReference type="OrthoDB" id="3928002at2759"/>
<evidence type="ECO:0000256" key="1">
    <source>
        <dbReference type="SAM" id="MobiDB-lite"/>
    </source>
</evidence>
<evidence type="ECO:0000313" key="3">
    <source>
        <dbReference type="Proteomes" id="UP000006701"/>
    </source>
</evidence>
<gene>
    <name evidence="2" type="ORF">ACLA_035380</name>
</gene>
<name>A1CJL1_ASPCL</name>
<dbReference type="KEGG" id="act:ACLA_035380"/>
<proteinExistence type="predicted"/>
<dbReference type="EMBL" id="DS027056">
    <property type="protein sequence ID" value="EAW09335.1"/>
    <property type="molecule type" value="Genomic_DNA"/>
</dbReference>
<dbReference type="AlphaFoldDB" id="A1CJL1"/>
<feature type="compositionally biased region" description="Basic and acidic residues" evidence="1">
    <location>
        <begin position="23"/>
        <end position="38"/>
    </location>
</feature>
<keyword evidence="3" id="KW-1185">Reference proteome</keyword>
<dbReference type="GeneID" id="4703289"/>
<evidence type="ECO:0000313" key="2">
    <source>
        <dbReference type="EMBL" id="EAW09335.1"/>
    </source>
</evidence>
<dbReference type="Proteomes" id="UP000006701">
    <property type="component" value="Unassembled WGS sequence"/>
</dbReference>
<protein>
    <submittedName>
        <fullName evidence="2">Uncharacterized protein</fullName>
    </submittedName>
</protein>
<organism evidence="2 3">
    <name type="scientific">Aspergillus clavatus (strain ATCC 1007 / CBS 513.65 / DSM 816 / NCTC 3887 / NRRL 1 / QM 1276 / 107)</name>
    <dbReference type="NCBI Taxonomy" id="344612"/>
    <lineage>
        <taxon>Eukaryota</taxon>
        <taxon>Fungi</taxon>
        <taxon>Dikarya</taxon>
        <taxon>Ascomycota</taxon>
        <taxon>Pezizomycotina</taxon>
        <taxon>Eurotiomycetes</taxon>
        <taxon>Eurotiomycetidae</taxon>
        <taxon>Eurotiales</taxon>
        <taxon>Aspergillaceae</taxon>
        <taxon>Aspergillus</taxon>
        <taxon>Aspergillus subgen. Fumigati</taxon>
    </lineage>
</organism>
<dbReference type="RefSeq" id="XP_001270761.1">
    <property type="nucleotide sequence ID" value="XM_001270760.1"/>
</dbReference>
<reference evidence="2 3" key="1">
    <citation type="journal article" date="2008" name="PLoS Genet.">
        <title>Genomic islands in the pathogenic filamentous fungus Aspergillus fumigatus.</title>
        <authorList>
            <person name="Fedorova N.D."/>
            <person name="Khaldi N."/>
            <person name="Joardar V.S."/>
            <person name="Maiti R."/>
            <person name="Amedeo P."/>
            <person name="Anderson M.J."/>
            <person name="Crabtree J."/>
            <person name="Silva J.C."/>
            <person name="Badger J.H."/>
            <person name="Albarraq A."/>
            <person name="Angiuoli S."/>
            <person name="Bussey H."/>
            <person name="Bowyer P."/>
            <person name="Cotty P.J."/>
            <person name="Dyer P.S."/>
            <person name="Egan A."/>
            <person name="Galens K."/>
            <person name="Fraser-Liggett C.M."/>
            <person name="Haas B.J."/>
            <person name="Inman J.M."/>
            <person name="Kent R."/>
            <person name="Lemieux S."/>
            <person name="Malavazi I."/>
            <person name="Orvis J."/>
            <person name="Roemer T."/>
            <person name="Ronning C.M."/>
            <person name="Sundaram J.P."/>
            <person name="Sutton G."/>
            <person name="Turner G."/>
            <person name="Venter J.C."/>
            <person name="White O.R."/>
            <person name="Whitty B.R."/>
            <person name="Youngman P."/>
            <person name="Wolfe K.H."/>
            <person name="Goldman G.H."/>
            <person name="Wortman J.R."/>
            <person name="Jiang B."/>
            <person name="Denning D.W."/>
            <person name="Nierman W.C."/>
        </authorList>
    </citation>
    <scope>NUCLEOTIDE SEQUENCE [LARGE SCALE GENOMIC DNA]</scope>
    <source>
        <strain evidence="3">ATCC 1007 / CBS 513.65 / DSM 816 / NCTC 3887 / NRRL 1</strain>
    </source>
</reference>
<sequence length="59" mass="6676">MIIDLALMGVMAPAMMGTNQDSKSAEGRRQQAKRQREQLHNAQFYLEQDGKVFNQAPPK</sequence>
<dbReference type="VEuPathDB" id="FungiDB:ACLA_035380"/>
<accession>A1CJL1</accession>
<feature type="region of interest" description="Disordered" evidence="1">
    <location>
        <begin position="16"/>
        <end position="38"/>
    </location>
</feature>